<protein>
    <submittedName>
        <fullName evidence="2">Uncharacterized protein LOC116288061</fullName>
    </submittedName>
</protein>
<dbReference type="RefSeq" id="XP_031550632.1">
    <property type="nucleotide sequence ID" value="XM_031694772.1"/>
</dbReference>
<gene>
    <name evidence="2" type="primary">LOC116288061</name>
</gene>
<reference evidence="2" key="1">
    <citation type="submission" date="2025-08" db="UniProtKB">
        <authorList>
            <consortium name="RefSeq"/>
        </authorList>
    </citation>
    <scope>IDENTIFICATION</scope>
    <source>
        <tissue evidence="2">Tentacle</tissue>
    </source>
</reference>
<evidence type="ECO:0000313" key="1">
    <source>
        <dbReference type="Proteomes" id="UP000515163"/>
    </source>
</evidence>
<proteinExistence type="predicted"/>
<name>A0A6P8HD59_ACTTE</name>
<dbReference type="Proteomes" id="UP000515163">
    <property type="component" value="Unplaced"/>
</dbReference>
<dbReference type="GeneID" id="116288061"/>
<organism evidence="1 2">
    <name type="scientific">Actinia tenebrosa</name>
    <name type="common">Australian red waratah sea anemone</name>
    <dbReference type="NCBI Taxonomy" id="6105"/>
    <lineage>
        <taxon>Eukaryota</taxon>
        <taxon>Metazoa</taxon>
        <taxon>Cnidaria</taxon>
        <taxon>Anthozoa</taxon>
        <taxon>Hexacorallia</taxon>
        <taxon>Actiniaria</taxon>
        <taxon>Actiniidae</taxon>
        <taxon>Actinia</taxon>
    </lineage>
</organism>
<dbReference type="OrthoDB" id="5987511at2759"/>
<dbReference type="PANTHER" id="PTHR31751:SF42">
    <property type="entry name" value="PROTEIN CBG10204"/>
    <property type="match status" value="1"/>
</dbReference>
<keyword evidence="1" id="KW-1185">Reference proteome</keyword>
<accession>A0A6P8HD59</accession>
<evidence type="ECO:0000313" key="2">
    <source>
        <dbReference type="RefSeq" id="XP_031550632.1"/>
    </source>
</evidence>
<dbReference type="InParanoid" id="A0A6P8HD59"/>
<sequence length="210" mass="24318">MEFPGFKNCMGYLLGSGLAIGTIITDRHVSIRKYMREQLSHITHYFDLWHLKKKIHKVLPKISKESGCSSLVEWKKPRQNHFYWSAISTLSGNGKVIYAKFKSFLSHIINKHDKLDGDPLFDKCAHGEIQERKWLNKDSPVYEKICKSLGKTSLVNAIKQASPLAQTSCLEGFHSVVNYFSLKMLAYSYVGMYCRYILSVWQFPHLHLMR</sequence>
<dbReference type="PANTHER" id="PTHR31751">
    <property type="entry name" value="SI:CH211-108C17.2-RELATED-RELATED"/>
    <property type="match status" value="1"/>
</dbReference>
<dbReference type="AlphaFoldDB" id="A0A6P8HD59"/>
<dbReference type="KEGG" id="aten:116288061"/>